<accession>A0A2R6Y0G0</accession>
<name>A0A2R6Y0G0_9BACL</name>
<protein>
    <recommendedName>
        <fullName evidence="1">DUF6385 domain-containing protein</fullName>
    </recommendedName>
</protein>
<dbReference type="Pfam" id="PF19912">
    <property type="entry name" value="DUF6385"/>
    <property type="match status" value="1"/>
</dbReference>
<proteinExistence type="predicted"/>
<dbReference type="InterPro" id="IPR045965">
    <property type="entry name" value="DUF6385"/>
</dbReference>
<comment type="caution">
    <text evidence="2">The sequence shown here is derived from an EMBL/GenBank/DDBJ whole genome shotgun (WGS) entry which is preliminary data.</text>
</comment>
<feature type="domain" description="DUF6385" evidence="1">
    <location>
        <begin position="133"/>
        <end position="212"/>
    </location>
</feature>
<reference evidence="3" key="1">
    <citation type="journal article" date="2018" name="Sci. Rep.">
        <title>Lignite coal burning seam in the remote Altai Mountains harbors a hydrogen-driven thermophilic microbial community.</title>
        <authorList>
            <person name="Kadnikov V.V."/>
            <person name="Mardanov A.V."/>
            <person name="Ivasenko D.A."/>
            <person name="Antsiferov D.V."/>
            <person name="Beletsky A.V."/>
            <person name="Karnachuk O.V."/>
            <person name="Ravin N.V."/>
        </authorList>
    </citation>
    <scope>NUCLEOTIDE SEQUENCE [LARGE SCALE GENOMIC DNA]</scope>
</reference>
<gene>
    <name evidence="2" type="ORF">BSOLF_0739</name>
</gene>
<evidence type="ECO:0000259" key="1">
    <source>
        <dbReference type="Pfam" id="PF19912"/>
    </source>
</evidence>
<dbReference type="Proteomes" id="UP000244338">
    <property type="component" value="Unassembled WGS sequence"/>
</dbReference>
<evidence type="ECO:0000313" key="2">
    <source>
        <dbReference type="EMBL" id="PTQ56167.1"/>
    </source>
</evidence>
<organism evidence="2 3">
    <name type="scientific">Candidatus Carbonibacillus altaicus</name>
    <dbReference type="NCBI Taxonomy" id="2163959"/>
    <lineage>
        <taxon>Bacteria</taxon>
        <taxon>Bacillati</taxon>
        <taxon>Bacillota</taxon>
        <taxon>Bacilli</taxon>
        <taxon>Bacillales</taxon>
        <taxon>Candidatus Carbonibacillus</taxon>
    </lineage>
</organism>
<evidence type="ECO:0000313" key="3">
    <source>
        <dbReference type="Proteomes" id="UP000244338"/>
    </source>
</evidence>
<sequence>MPNYSVFNTNPDQLQTVIFGTDGTGPKQITVDTNGQILVGGATITAGSIDVASTTITGGTIDAVSSATITGGTIDAVSSATIAGGTIDAVSSATIAGGTIDNLTSIAQKSFYEESTLNITTGDTLTTLPAVSTSIYGPSTFFVYNSGTNDALVEIQISANGTNWYTDIAATTVAAGAVNVFVPAVFLKYTQLAYQSATAGSPTTIDVYFNAQGT</sequence>
<dbReference type="EMBL" id="PEBX01000041">
    <property type="protein sequence ID" value="PTQ56167.1"/>
    <property type="molecule type" value="Genomic_DNA"/>
</dbReference>
<dbReference type="AlphaFoldDB" id="A0A2R6Y0G0"/>